<dbReference type="RefSeq" id="XP_073769002.1">
    <property type="nucleotide sequence ID" value="XM_073912901.1"/>
</dbReference>
<keyword evidence="1" id="KW-1185">Reference proteome</keyword>
<proteinExistence type="predicted"/>
<evidence type="ECO:0000313" key="2">
    <source>
        <dbReference type="RefSeq" id="XP_073769002.1"/>
    </source>
</evidence>
<gene>
    <name evidence="2" type="primary">LOC141376165</name>
</gene>
<protein>
    <submittedName>
        <fullName evidence="2">Uncharacterized protein</fullName>
    </submittedName>
</protein>
<name>A0AC58GGZ4_DANRE</name>
<reference evidence="2" key="1">
    <citation type="submission" date="2025-08" db="UniProtKB">
        <authorList>
            <consortium name="RefSeq"/>
        </authorList>
    </citation>
    <scope>IDENTIFICATION</scope>
    <source>
        <strain evidence="2">Tuebingen</strain>
        <tissue evidence="2">Fibroblasts and whole tissue</tissue>
    </source>
</reference>
<evidence type="ECO:0000313" key="1">
    <source>
        <dbReference type="Proteomes" id="UP000000437"/>
    </source>
</evidence>
<accession>A0AC58GGZ4</accession>
<organism evidence="1 2">
    <name type="scientific">Danio rerio</name>
    <name type="common">Zebrafish</name>
    <name type="synonym">Brachydanio rerio</name>
    <dbReference type="NCBI Taxonomy" id="7955"/>
    <lineage>
        <taxon>Eukaryota</taxon>
        <taxon>Metazoa</taxon>
        <taxon>Chordata</taxon>
        <taxon>Craniata</taxon>
        <taxon>Vertebrata</taxon>
        <taxon>Euteleostomi</taxon>
        <taxon>Actinopterygii</taxon>
        <taxon>Neopterygii</taxon>
        <taxon>Teleostei</taxon>
        <taxon>Ostariophysi</taxon>
        <taxon>Cypriniformes</taxon>
        <taxon>Danionidae</taxon>
        <taxon>Danioninae</taxon>
        <taxon>Danio</taxon>
    </lineage>
</organism>
<sequence length="388" mass="42415">MGQSPVRPCLARGDCCPPGEGCNRAGTSSRDGEQVLQPILHRTQKERWVTANPRSARFEPLPFRMLTQKRILRCVRPQDWFAAIDLKDAYFHVSILSRHRQFLRFAFKGRAWQYKVLPFGLSLSPRVFTKLTEGALAPLRLAGIRILNYLDVWLILAHSQEQLTAHRDEVLRHPPIGVAGQLEKEQTRPGAEDLFSRDGAGLGHHSSMPLWRARSPVAELSEGARQQNSGPTEILSEAPGAYGIRCCCHAARTAPYETTSALASRLSSKTRMACGRTPSLCYCAVSPHPQPLERPLVPAGRCASGTGVQSCCCLNRCFQHGLGSRVSRACSCGPVGRCPAALAYNRLELLAVFLAPHRFSPRKSTAWGVCALACLSSPAVCSSGVTHG</sequence>
<dbReference type="Proteomes" id="UP000000437">
    <property type="component" value="Chromosome 9"/>
</dbReference>